<gene>
    <name evidence="10" type="ORF">SAMN05216266_113158</name>
</gene>
<dbReference type="InterPro" id="IPR004869">
    <property type="entry name" value="MMPL_dom"/>
</dbReference>
<feature type="transmembrane region" description="Helical" evidence="8">
    <location>
        <begin position="291"/>
        <end position="312"/>
    </location>
</feature>
<reference evidence="11" key="1">
    <citation type="submission" date="2016-10" db="EMBL/GenBank/DDBJ databases">
        <authorList>
            <person name="Varghese N."/>
            <person name="Submissions S."/>
        </authorList>
    </citation>
    <scope>NUCLEOTIDE SEQUENCE [LARGE SCALE GENOMIC DNA]</scope>
    <source>
        <strain evidence="11">CGMCC 4.3568</strain>
    </source>
</reference>
<dbReference type="GO" id="GO:0005886">
    <property type="term" value="C:plasma membrane"/>
    <property type="evidence" value="ECO:0007669"/>
    <property type="project" value="UniProtKB-SubCell"/>
</dbReference>
<keyword evidence="3" id="KW-1003">Cell membrane</keyword>
<accession>A0A1I1BDV2</accession>
<dbReference type="Pfam" id="PF03176">
    <property type="entry name" value="MMPL"/>
    <property type="match status" value="2"/>
</dbReference>
<dbReference type="Proteomes" id="UP000243799">
    <property type="component" value="Unassembled WGS sequence"/>
</dbReference>
<evidence type="ECO:0000256" key="2">
    <source>
        <dbReference type="ARBA" id="ARBA00010157"/>
    </source>
</evidence>
<evidence type="ECO:0000256" key="1">
    <source>
        <dbReference type="ARBA" id="ARBA00004651"/>
    </source>
</evidence>
<evidence type="ECO:0000313" key="10">
    <source>
        <dbReference type="EMBL" id="SFB48544.1"/>
    </source>
</evidence>
<feature type="domain" description="SSD" evidence="9">
    <location>
        <begin position="208"/>
        <end position="341"/>
    </location>
</feature>
<evidence type="ECO:0000256" key="7">
    <source>
        <dbReference type="SAM" id="MobiDB-lite"/>
    </source>
</evidence>
<organism evidence="10 11">
    <name type="scientific">Amycolatopsis marina</name>
    <dbReference type="NCBI Taxonomy" id="490629"/>
    <lineage>
        <taxon>Bacteria</taxon>
        <taxon>Bacillati</taxon>
        <taxon>Actinomycetota</taxon>
        <taxon>Actinomycetes</taxon>
        <taxon>Pseudonocardiales</taxon>
        <taxon>Pseudonocardiaceae</taxon>
        <taxon>Amycolatopsis</taxon>
    </lineage>
</organism>
<dbReference type="PANTHER" id="PTHR33406">
    <property type="entry name" value="MEMBRANE PROTEIN MJ1562-RELATED"/>
    <property type="match status" value="1"/>
</dbReference>
<dbReference type="PANTHER" id="PTHR33406:SF11">
    <property type="entry name" value="MEMBRANE PROTEIN SCO6666-RELATED"/>
    <property type="match status" value="1"/>
</dbReference>
<evidence type="ECO:0000256" key="3">
    <source>
        <dbReference type="ARBA" id="ARBA00022475"/>
    </source>
</evidence>
<comment type="subcellular location">
    <subcellularLocation>
        <location evidence="1">Cell membrane</location>
        <topology evidence="1">Multi-pass membrane protein</topology>
    </subcellularLocation>
</comment>
<evidence type="ECO:0000313" key="11">
    <source>
        <dbReference type="Proteomes" id="UP000243799"/>
    </source>
</evidence>
<feature type="compositionally biased region" description="Basic and acidic residues" evidence="7">
    <location>
        <begin position="735"/>
        <end position="749"/>
    </location>
</feature>
<keyword evidence="5 8" id="KW-1133">Transmembrane helix</keyword>
<dbReference type="STRING" id="490629.SAMN05216266_113158"/>
<feature type="transmembrane region" description="Helical" evidence="8">
    <location>
        <begin position="318"/>
        <end position="339"/>
    </location>
</feature>
<evidence type="ECO:0000256" key="5">
    <source>
        <dbReference type="ARBA" id="ARBA00022989"/>
    </source>
</evidence>
<dbReference type="InterPro" id="IPR050545">
    <property type="entry name" value="Mycobact_MmpL"/>
</dbReference>
<keyword evidence="6 8" id="KW-0472">Membrane</keyword>
<dbReference type="RefSeq" id="WP_245788502.1">
    <property type="nucleotide sequence ID" value="NZ_FOKG01000013.1"/>
</dbReference>
<feature type="transmembrane region" description="Helical" evidence="8">
    <location>
        <begin position="649"/>
        <end position="667"/>
    </location>
</feature>
<feature type="transmembrane region" description="Helical" evidence="8">
    <location>
        <begin position="605"/>
        <end position="628"/>
    </location>
</feature>
<feature type="transmembrane region" description="Helical" evidence="8">
    <location>
        <begin position="373"/>
        <end position="395"/>
    </location>
</feature>
<protein>
    <submittedName>
        <fullName evidence="10">Putative drug exporter of the RND superfamily</fullName>
    </submittedName>
</protein>
<keyword evidence="4 8" id="KW-0812">Transmembrane</keyword>
<dbReference type="AlphaFoldDB" id="A0A1I1BDV2"/>
<feature type="transmembrane region" description="Helical" evidence="8">
    <location>
        <begin position="187"/>
        <end position="206"/>
    </location>
</feature>
<feature type="transmembrane region" description="Helical" evidence="8">
    <location>
        <begin position="567"/>
        <end position="585"/>
    </location>
</feature>
<comment type="similarity">
    <text evidence="2">Belongs to the resistance-nodulation-cell division (RND) (TC 2.A.6) family. MmpL subfamily.</text>
</comment>
<evidence type="ECO:0000256" key="8">
    <source>
        <dbReference type="SAM" id="Phobius"/>
    </source>
</evidence>
<feature type="transmembrane region" description="Helical" evidence="8">
    <location>
        <begin position="242"/>
        <end position="264"/>
    </location>
</feature>
<dbReference type="InterPro" id="IPR000731">
    <property type="entry name" value="SSD"/>
</dbReference>
<sequence length="749" mass="79273">MSESPPRRPPVLERLGRFTVRRRRWVLAVAALVTVLTGILGAGALNALSLSRIDAPGSESDRARGVLAEQFQTGPPNLVLLVTAQQGTVDDPRIRAAGEELTRALAAEPGVGEAGSYWTRAESPALRSTDSRQALVLARVPGEVNEARERVGELATEYAGESGPLRVRAGGQDEVFREIGAQSRQDFLRAEIIILPAVLLLLMLFYRRFALALVTLGIGIFSIVGTLAALRGVAAFTSVSTFAANIALVMGLALGVDYCLFLIARFREELARGSSVEDAVVVAVTTAGRTVLFSGLTVATSLLALLLFPLSFLRSFGYGGAFVVVTAVLGALVVLPAALASLGHRAARRPGSVRHGSGGGWFRLATAVMRRPVVSGGLMLLVVLVLSAPVVGLSFGMPDARILPADSASRGTAEQIRSNFAQEESDALYLVASNSGADTAAVAGYAEALSRVDGIGQVDSAAGTFVEGELAGSRQDRTRFDAGGGTYLTAIPSQQALAGDPEELIERVRAVAPPFEVLIGGNPAETSDWRGELTSRLPLVLGLVLVLTFVILFLMTGSVLLPLKATVLNLLSMSVMFGVLVWIFQDGNLSGLLGFSATGTLEASMPILMFCIVYGLSMDYEVFIVSRIREEYLRTGDNRKAVPLGLQRSAPLVTTAAVILALSFAVYATGGVVYLKMIGVGMAVAVLVDALLIRGVLLPAFMRVAGDANWWAPPALRRVHERFGIADGEQPGTEEEVRTRREPSRAPAN</sequence>
<keyword evidence="11" id="KW-1185">Reference proteome</keyword>
<dbReference type="EMBL" id="FOKG01000013">
    <property type="protein sequence ID" value="SFB48544.1"/>
    <property type="molecule type" value="Genomic_DNA"/>
</dbReference>
<dbReference type="SUPFAM" id="SSF82866">
    <property type="entry name" value="Multidrug efflux transporter AcrB transmembrane domain"/>
    <property type="match status" value="2"/>
</dbReference>
<evidence type="ECO:0000259" key="9">
    <source>
        <dbReference type="PROSITE" id="PS50156"/>
    </source>
</evidence>
<evidence type="ECO:0000256" key="4">
    <source>
        <dbReference type="ARBA" id="ARBA00022692"/>
    </source>
</evidence>
<dbReference type="PROSITE" id="PS50156">
    <property type="entry name" value="SSD"/>
    <property type="match status" value="1"/>
</dbReference>
<name>A0A1I1BDV2_9PSEU</name>
<feature type="region of interest" description="Disordered" evidence="7">
    <location>
        <begin position="727"/>
        <end position="749"/>
    </location>
</feature>
<feature type="transmembrane region" description="Helical" evidence="8">
    <location>
        <begin position="537"/>
        <end position="555"/>
    </location>
</feature>
<feature type="transmembrane region" description="Helical" evidence="8">
    <location>
        <begin position="213"/>
        <end position="236"/>
    </location>
</feature>
<dbReference type="Gene3D" id="1.20.1640.10">
    <property type="entry name" value="Multidrug efflux transporter AcrB transmembrane domain"/>
    <property type="match status" value="2"/>
</dbReference>
<evidence type="ECO:0000256" key="6">
    <source>
        <dbReference type="ARBA" id="ARBA00023136"/>
    </source>
</evidence>
<feature type="transmembrane region" description="Helical" evidence="8">
    <location>
        <begin position="673"/>
        <end position="693"/>
    </location>
</feature>
<proteinExistence type="inferred from homology"/>